<dbReference type="EMBL" id="CAKJTG010000003">
    <property type="protein sequence ID" value="CAG9607045.1"/>
    <property type="molecule type" value="Genomic_DNA"/>
</dbReference>
<evidence type="ECO:0000256" key="3">
    <source>
        <dbReference type="ARBA" id="ARBA00023004"/>
    </source>
</evidence>
<keyword evidence="3" id="KW-0408">Iron</keyword>
<sequence>MENRIKILDNGPLVVSGDFHLGDSLGNKYPKKEKVFLCRCGQSINKPFCDGSHKKAGFDSSPRAVE</sequence>
<evidence type="ECO:0000313" key="6">
    <source>
        <dbReference type="EMBL" id="CAG9607045.1"/>
    </source>
</evidence>
<comment type="caution">
    <text evidence="6">The sequence shown here is derived from an EMBL/GenBank/DDBJ whole genome shotgun (WGS) entry which is preliminary data.</text>
</comment>
<accession>A0A9C7G7E2</accession>
<evidence type="ECO:0000259" key="5">
    <source>
        <dbReference type="SMART" id="SM00704"/>
    </source>
</evidence>
<dbReference type="InterPro" id="IPR018967">
    <property type="entry name" value="FeS-contain_CDGSH-typ"/>
</dbReference>
<dbReference type="RefSeq" id="WP_230495313.1">
    <property type="nucleotide sequence ID" value="NZ_CAKJTG010000003.1"/>
</dbReference>
<dbReference type="AlphaFoldDB" id="A0A9C7G7E2"/>
<keyword evidence="1" id="KW-0001">2Fe-2S</keyword>
<proteinExistence type="predicted"/>
<dbReference type="Gene3D" id="3.40.5.90">
    <property type="entry name" value="CDGSH iron-sulfur domain, mitoNEET-type"/>
    <property type="match status" value="1"/>
</dbReference>
<reference evidence="6" key="1">
    <citation type="submission" date="2021-10" db="EMBL/GenBank/DDBJ databases">
        <authorList>
            <person name="Criscuolo A."/>
        </authorList>
    </citation>
    <scope>NUCLEOTIDE SEQUENCE</scope>
    <source>
        <strain evidence="6">CIP111885</strain>
    </source>
</reference>
<evidence type="ECO:0000256" key="2">
    <source>
        <dbReference type="ARBA" id="ARBA00022723"/>
    </source>
</evidence>
<dbReference type="Proteomes" id="UP000789845">
    <property type="component" value="Unassembled WGS sequence"/>
</dbReference>
<dbReference type="GO" id="GO:0046872">
    <property type="term" value="F:metal ion binding"/>
    <property type="evidence" value="ECO:0007669"/>
    <property type="project" value="UniProtKB-KW"/>
</dbReference>
<evidence type="ECO:0000256" key="4">
    <source>
        <dbReference type="ARBA" id="ARBA00023014"/>
    </source>
</evidence>
<keyword evidence="7" id="KW-1185">Reference proteome</keyword>
<name>A0A9C7G7E2_9BACI</name>
<dbReference type="GO" id="GO:0051537">
    <property type="term" value="F:2 iron, 2 sulfur cluster binding"/>
    <property type="evidence" value="ECO:0007669"/>
    <property type="project" value="UniProtKB-KW"/>
</dbReference>
<dbReference type="GO" id="GO:0005737">
    <property type="term" value="C:cytoplasm"/>
    <property type="evidence" value="ECO:0007669"/>
    <property type="project" value="UniProtKB-ARBA"/>
</dbReference>
<evidence type="ECO:0000313" key="7">
    <source>
        <dbReference type="Proteomes" id="UP000789845"/>
    </source>
</evidence>
<gene>
    <name evidence="6" type="ORF">NEOCIP111885_00735</name>
</gene>
<dbReference type="SMART" id="SM00704">
    <property type="entry name" value="ZnF_CDGSH"/>
    <property type="match status" value="1"/>
</dbReference>
<evidence type="ECO:0000256" key="1">
    <source>
        <dbReference type="ARBA" id="ARBA00022714"/>
    </source>
</evidence>
<protein>
    <recommendedName>
        <fullName evidence="5">Iron-binding zinc finger CDGSH type domain-containing protein</fullName>
    </recommendedName>
</protein>
<keyword evidence="2" id="KW-0479">Metal-binding</keyword>
<keyword evidence="4" id="KW-0411">Iron-sulfur</keyword>
<dbReference type="Pfam" id="PF09360">
    <property type="entry name" value="zf-CDGSH"/>
    <property type="match status" value="1"/>
</dbReference>
<feature type="domain" description="Iron-binding zinc finger CDGSH type" evidence="5">
    <location>
        <begin position="14"/>
        <end position="59"/>
    </location>
</feature>
<organism evidence="6 7">
    <name type="scientific">Pseudoneobacillus rhizosphaerae</name>
    <dbReference type="NCBI Taxonomy" id="2880968"/>
    <lineage>
        <taxon>Bacteria</taxon>
        <taxon>Bacillati</taxon>
        <taxon>Bacillota</taxon>
        <taxon>Bacilli</taxon>
        <taxon>Bacillales</taxon>
        <taxon>Bacillaceae</taxon>
        <taxon>Pseudoneobacillus</taxon>
    </lineage>
</organism>
<dbReference type="InterPro" id="IPR042216">
    <property type="entry name" value="MitoNEET_CISD"/>
</dbReference>